<feature type="transmembrane region" description="Helical" evidence="5">
    <location>
        <begin position="156"/>
        <end position="176"/>
    </location>
</feature>
<dbReference type="PANTHER" id="PTHR11432:SF3">
    <property type="entry name" value="NADH-UBIQUINONE OXIDOREDUCTASE CHAIN 1"/>
    <property type="match status" value="1"/>
</dbReference>
<feature type="transmembrane region" description="Helical" evidence="5">
    <location>
        <begin position="414"/>
        <end position="437"/>
    </location>
</feature>
<keyword evidence="8" id="KW-1185">Reference proteome</keyword>
<evidence type="ECO:0000256" key="4">
    <source>
        <dbReference type="ARBA" id="ARBA00023136"/>
    </source>
</evidence>
<keyword evidence="5 6" id="KW-0520">NAD</keyword>
<comment type="similarity">
    <text evidence="5 6">Belongs to the complex I subunit 1 family.</text>
</comment>
<evidence type="ECO:0000256" key="3">
    <source>
        <dbReference type="ARBA" id="ARBA00022989"/>
    </source>
</evidence>
<dbReference type="Proteomes" id="UP000309215">
    <property type="component" value="Unassembled WGS sequence"/>
</dbReference>
<dbReference type="GO" id="GO:0005886">
    <property type="term" value="C:plasma membrane"/>
    <property type="evidence" value="ECO:0007669"/>
    <property type="project" value="UniProtKB-SubCell"/>
</dbReference>
<feature type="transmembrane region" description="Helical" evidence="5">
    <location>
        <begin position="541"/>
        <end position="559"/>
    </location>
</feature>
<keyword evidence="5" id="KW-1278">Translocase</keyword>
<accession>A0A4U1JB50</accession>
<dbReference type="InterPro" id="IPR018086">
    <property type="entry name" value="NADH_UbQ_OxRdtase_su1_CS"/>
</dbReference>
<evidence type="ECO:0000256" key="5">
    <source>
        <dbReference type="HAMAP-Rule" id="MF_01350"/>
    </source>
</evidence>
<keyword evidence="4 5" id="KW-0472">Membrane</keyword>
<feature type="transmembrane region" description="Helical" evidence="5">
    <location>
        <begin position="327"/>
        <end position="345"/>
    </location>
</feature>
<evidence type="ECO:0000313" key="8">
    <source>
        <dbReference type="Proteomes" id="UP000309215"/>
    </source>
</evidence>
<dbReference type="GO" id="GO:0003954">
    <property type="term" value="F:NADH dehydrogenase activity"/>
    <property type="evidence" value="ECO:0007669"/>
    <property type="project" value="TreeGrafter"/>
</dbReference>
<feature type="transmembrane region" description="Helical" evidence="5">
    <location>
        <begin position="6"/>
        <end position="26"/>
    </location>
</feature>
<name>A0A4U1JB50_9BACT</name>
<comment type="subcellular location">
    <subcellularLocation>
        <location evidence="5 6">Cell membrane</location>
        <topology evidence="5 6">Multi-pass membrane protein</topology>
    </subcellularLocation>
    <subcellularLocation>
        <location evidence="1">Membrane</location>
        <topology evidence="1">Multi-pass membrane protein</topology>
    </subcellularLocation>
</comment>
<feature type="transmembrane region" description="Helical" evidence="5">
    <location>
        <begin position="131"/>
        <end position="150"/>
    </location>
</feature>
<feature type="transmembrane region" description="Helical" evidence="5">
    <location>
        <begin position="216"/>
        <end position="238"/>
    </location>
</feature>
<dbReference type="GO" id="GO:0048038">
    <property type="term" value="F:quinone binding"/>
    <property type="evidence" value="ECO:0007669"/>
    <property type="project" value="UniProtKB-KW"/>
</dbReference>
<dbReference type="EC" id="7.1.1.-" evidence="5"/>
<feature type="transmembrane region" description="Helical" evidence="5">
    <location>
        <begin position="92"/>
        <end position="110"/>
    </location>
</feature>
<protein>
    <recommendedName>
        <fullName evidence="5">NADH-quinone oxidoreductase subunit H</fullName>
        <ecNumber evidence="5">7.1.1.-</ecNumber>
    </recommendedName>
    <alternativeName>
        <fullName evidence="5">NADH dehydrogenase I subunit H</fullName>
    </alternativeName>
    <alternativeName>
        <fullName evidence="5">NDH-1 subunit H</fullName>
    </alternativeName>
</protein>
<feature type="transmembrane region" description="Helical" evidence="5">
    <location>
        <begin position="47"/>
        <end position="72"/>
    </location>
</feature>
<proteinExistence type="inferred from homology"/>
<reference evidence="7 8" key="1">
    <citation type="submission" date="2019-04" db="EMBL/GenBank/DDBJ databases">
        <authorList>
            <person name="Li Y."/>
            <person name="Wang J."/>
        </authorList>
    </citation>
    <scope>NUCLEOTIDE SEQUENCE [LARGE SCALE GENOMIC DNA]</scope>
    <source>
        <strain evidence="7 8">DSM 14668</strain>
    </source>
</reference>
<comment type="caution">
    <text evidence="5">Lacks conserved residue(s) required for the propagation of feature annotation.</text>
</comment>
<feature type="transmembrane region" description="Helical" evidence="5">
    <location>
        <begin position="457"/>
        <end position="483"/>
    </location>
</feature>
<sequence>MSLVEIVLAVVKILILALFFLNMAALSTWADRRQGAMVQDRVGPNRAVVYLPNMVARVIVLLPPALFGVLAIFSSLGQLAGRAAAERFTMNVQLTILVAWFSLLVLCAKVRSGGAINRAEQMFEDTDPRSIFFAGLGVHAIGLVAGRLVPPAAIPLAAQVSGFVLGGVFLLVGLYATSRVPDGKIPLRLAGTLHALADSVKMIWKEDFIPKNADRLLHGLAPVLAVFSALAVMAVIPFGNDLCFADGNKNGTLDLSDLGHLLATVPASGACNGFRVKLQIIDLNVGILYVFGIAGTGIIGAAIAGWASDNKFALLGGLRASSQMVSYEVAMGLSLVGLFLIYGSVRMSDMAVWQGQNAWGVFVQPLGFVLFLTALCAETKRVPFDQPEGESEIVAGYFLEYSGFKWGMFMTGEYIELVFSSALLVALFFGGYSLPFLHPDGLNIAFGDTVLFQYKMTHLAVSLISAIAFFGKTVFVTWVQIFFRWTLPRFRYDQLMKLGWTKLLPLAIANMMVTGVVVLALRNAGPAADSWLKLLADITQGVVAVATLAGFVAVVVGLLEPVERKKFLASSAARFAAAMGGVKPEPQQA</sequence>
<keyword evidence="2 5" id="KW-0812">Transmembrane</keyword>
<evidence type="ECO:0000256" key="1">
    <source>
        <dbReference type="ARBA" id="ARBA00004141"/>
    </source>
</evidence>
<comment type="caution">
    <text evidence="7">The sequence shown here is derived from an EMBL/GenBank/DDBJ whole genome shotgun (WGS) entry which is preliminary data.</text>
</comment>
<dbReference type="GO" id="GO:0009060">
    <property type="term" value="P:aerobic respiration"/>
    <property type="evidence" value="ECO:0007669"/>
    <property type="project" value="TreeGrafter"/>
</dbReference>
<evidence type="ECO:0000313" key="7">
    <source>
        <dbReference type="EMBL" id="TKD06564.1"/>
    </source>
</evidence>
<keyword evidence="5" id="KW-0874">Quinone</keyword>
<evidence type="ECO:0000256" key="6">
    <source>
        <dbReference type="RuleBase" id="RU000471"/>
    </source>
</evidence>
<organism evidence="7 8">
    <name type="scientific">Polyangium fumosum</name>
    <dbReference type="NCBI Taxonomy" id="889272"/>
    <lineage>
        <taxon>Bacteria</taxon>
        <taxon>Pseudomonadati</taxon>
        <taxon>Myxococcota</taxon>
        <taxon>Polyangia</taxon>
        <taxon>Polyangiales</taxon>
        <taxon>Polyangiaceae</taxon>
        <taxon>Polyangium</taxon>
    </lineage>
</organism>
<feature type="transmembrane region" description="Helical" evidence="5">
    <location>
        <begin position="503"/>
        <end position="521"/>
    </location>
</feature>
<dbReference type="Pfam" id="PF00146">
    <property type="entry name" value="NADHdh"/>
    <property type="match status" value="1"/>
</dbReference>
<comment type="subunit">
    <text evidence="5">NDH-1 is composed of 14 different subunits. Subunits NuoA, H, J, K, L, M, N constitute the membrane sector of the complex.</text>
</comment>
<comment type="catalytic activity">
    <reaction evidence="5">
        <text>a quinone + NADH + 5 H(+)(in) = a quinol + NAD(+) + 4 H(+)(out)</text>
        <dbReference type="Rhea" id="RHEA:57888"/>
        <dbReference type="ChEBI" id="CHEBI:15378"/>
        <dbReference type="ChEBI" id="CHEBI:24646"/>
        <dbReference type="ChEBI" id="CHEBI:57540"/>
        <dbReference type="ChEBI" id="CHEBI:57945"/>
        <dbReference type="ChEBI" id="CHEBI:132124"/>
    </reaction>
</comment>
<keyword evidence="3 5" id="KW-1133">Transmembrane helix</keyword>
<dbReference type="RefSeq" id="WP_136930415.1">
    <property type="nucleotide sequence ID" value="NZ_SSMQ01000018.1"/>
</dbReference>
<dbReference type="AlphaFoldDB" id="A0A4U1JB50"/>
<comment type="function">
    <text evidence="5">NDH-1 shuttles electrons from NADH, via FMN and iron-sulfur (Fe-S) centers, to quinones in the respiratory chain. The immediate electron acceptor for the enzyme in this species is believed to be ubiquinone. Couples the redox reaction to proton translocation (for every two electrons transferred, four hydrogen ions are translocated across the cytoplasmic membrane), and thus conserves the redox energy in a proton gradient. This subunit may bind ubiquinone.</text>
</comment>
<evidence type="ECO:0000256" key="2">
    <source>
        <dbReference type="ARBA" id="ARBA00022692"/>
    </source>
</evidence>
<dbReference type="PANTHER" id="PTHR11432">
    <property type="entry name" value="NADH DEHYDROGENASE SUBUNIT 1"/>
    <property type="match status" value="1"/>
</dbReference>
<dbReference type="PROSITE" id="PS00018">
    <property type="entry name" value="EF_HAND_1"/>
    <property type="match status" value="1"/>
</dbReference>
<dbReference type="EMBL" id="SSMQ01000018">
    <property type="protein sequence ID" value="TKD06564.1"/>
    <property type="molecule type" value="Genomic_DNA"/>
</dbReference>
<dbReference type="OrthoDB" id="9803734at2"/>
<feature type="transmembrane region" description="Helical" evidence="5">
    <location>
        <begin position="287"/>
        <end position="307"/>
    </location>
</feature>
<keyword evidence="5" id="KW-1003">Cell membrane</keyword>
<dbReference type="GO" id="GO:0016655">
    <property type="term" value="F:oxidoreductase activity, acting on NAD(P)H, quinone or similar compound as acceptor"/>
    <property type="evidence" value="ECO:0007669"/>
    <property type="project" value="UniProtKB-UniRule"/>
</dbReference>
<gene>
    <name evidence="5" type="primary">nuoH</name>
    <name evidence="7" type="ORF">E8A74_18810</name>
</gene>
<dbReference type="PROSITE" id="PS00668">
    <property type="entry name" value="COMPLEX1_ND1_2"/>
    <property type="match status" value="1"/>
</dbReference>
<dbReference type="InterPro" id="IPR001694">
    <property type="entry name" value="NADH_UbQ_OxRdtase_su1/FPO"/>
</dbReference>
<dbReference type="HAMAP" id="MF_01350">
    <property type="entry name" value="NDH1_NuoH"/>
    <property type="match status" value="1"/>
</dbReference>
<keyword evidence="5" id="KW-0830">Ubiquinone</keyword>
<dbReference type="InterPro" id="IPR018247">
    <property type="entry name" value="EF_Hand_1_Ca_BS"/>
</dbReference>